<dbReference type="Gene3D" id="3.30.450.20">
    <property type="entry name" value="PAS domain"/>
    <property type="match status" value="2"/>
</dbReference>
<accession>A0A955LGJ9</accession>
<evidence type="ECO:0000313" key="3">
    <source>
        <dbReference type="EMBL" id="MCA9390212.1"/>
    </source>
</evidence>
<feature type="transmembrane region" description="Helical" evidence="1">
    <location>
        <begin position="306"/>
        <end position="324"/>
    </location>
</feature>
<reference evidence="3" key="1">
    <citation type="submission" date="2020-04" db="EMBL/GenBank/DDBJ databases">
        <authorList>
            <person name="Zhang T."/>
        </authorList>
    </citation>
    <scope>NUCLEOTIDE SEQUENCE</scope>
    <source>
        <strain evidence="3">HKST-UBA01</strain>
    </source>
</reference>
<reference evidence="3" key="2">
    <citation type="journal article" date="2021" name="Microbiome">
        <title>Successional dynamics and alternative stable states in a saline activated sludge microbial community over 9 years.</title>
        <authorList>
            <person name="Wang Y."/>
            <person name="Ye J."/>
            <person name="Ju F."/>
            <person name="Liu L."/>
            <person name="Boyd J.A."/>
            <person name="Deng Y."/>
            <person name="Parks D.H."/>
            <person name="Jiang X."/>
            <person name="Yin X."/>
            <person name="Woodcroft B.J."/>
            <person name="Tyson G.W."/>
            <person name="Hugenholtz P."/>
            <person name="Polz M.F."/>
            <person name="Zhang T."/>
        </authorList>
    </citation>
    <scope>NUCLEOTIDE SEQUENCE</scope>
    <source>
        <strain evidence="3">HKST-UBA01</strain>
    </source>
</reference>
<evidence type="ECO:0000256" key="1">
    <source>
        <dbReference type="SAM" id="Phobius"/>
    </source>
</evidence>
<dbReference type="InterPro" id="IPR048760">
    <property type="entry name" value="VP0354-like_sensor_dom"/>
</dbReference>
<dbReference type="AlphaFoldDB" id="A0A955LGJ9"/>
<dbReference type="SUPFAM" id="SSF103190">
    <property type="entry name" value="Sensory domain-like"/>
    <property type="match status" value="2"/>
</dbReference>
<gene>
    <name evidence="3" type="ORF">KC571_02305</name>
</gene>
<name>A0A955LGJ9_UNCKA</name>
<feature type="transmembrane region" description="Helical" evidence="1">
    <location>
        <begin position="12"/>
        <end position="34"/>
    </location>
</feature>
<feature type="transmembrane region" description="Helical" evidence="1">
    <location>
        <begin position="330"/>
        <end position="352"/>
    </location>
</feature>
<dbReference type="Proteomes" id="UP000701698">
    <property type="component" value="Unassembled WGS sequence"/>
</dbReference>
<keyword evidence="1" id="KW-1133">Transmembrane helix</keyword>
<keyword evidence="1" id="KW-0812">Transmembrane</keyword>
<sequence>MFHTVRNLYTSYKYIVLITAIFCLAGILIQLFTFHRELINQTNTAFDTYTSHVNEELLHSAQDLDDVIQASELATLIAQDTDENRNAFAQKAIEITEHHTTYTQVRFIDEEGQEIVRIDRQDGQIIQVDEAHLQNKINRYYVTDTLKLNEGEVYISPLDLNIENGEVEEPFNPMIRMAAPVFTQGGEHAGLIIINIQAQDLLYDPGVTTELSPRSRFLLVNSDGYWFKGFVPEDEWGFMFPKRESKKIQNVFPKAWQNIQSSSEGLVFSNEGMFIYRTIFPIRIVQSELGDNAQSYFSRNLTSKDFYWVTIGYISIADSLGFVYETIIYRYIIIFSVIVLSCGLFILFSTLYSNLQLAHRKKEHNQKKTL</sequence>
<dbReference type="EMBL" id="JAGQKX010000047">
    <property type="protein sequence ID" value="MCA9390212.1"/>
    <property type="molecule type" value="Genomic_DNA"/>
</dbReference>
<evidence type="ECO:0000313" key="4">
    <source>
        <dbReference type="Proteomes" id="UP000701698"/>
    </source>
</evidence>
<protein>
    <submittedName>
        <fullName evidence="3">Cache domain-containing protein</fullName>
    </submittedName>
</protein>
<feature type="domain" description="Histidine kinase VP0354-like sensor" evidence="2">
    <location>
        <begin position="68"/>
        <end position="279"/>
    </location>
</feature>
<proteinExistence type="predicted"/>
<dbReference type="InterPro" id="IPR029151">
    <property type="entry name" value="Sensor-like_sf"/>
</dbReference>
<keyword evidence="1" id="KW-0472">Membrane</keyword>
<evidence type="ECO:0000259" key="2">
    <source>
        <dbReference type="Pfam" id="PF21623"/>
    </source>
</evidence>
<comment type="caution">
    <text evidence="3">The sequence shown here is derived from an EMBL/GenBank/DDBJ whole genome shotgun (WGS) entry which is preliminary data.</text>
</comment>
<organism evidence="3 4">
    <name type="scientific">candidate division WWE3 bacterium</name>
    <dbReference type="NCBI Taxonomy" id="2053526"/>
    <lineage>
        <taxon>Bacteria</taxon>
        <taxon>Katanobacteria</taxon>
    </lineage>
</organism>
<dbReference type="Pfam" id="PF21623">
    <property type="entry name" value="HK_sensor_dom_bact"/>
    <property type="match status" value="1"/>
</dbReference>